<accession>A0A6A6HC69</accession>
<dbReference type="EMBL" id="ML991794">
    <property type="protein sequence ID" value="KAF2235073.1"/>
    <property type="molecule type" value="Genomic_DNA"/>
</dbReference>
<keyword evidence="3" id="KW-1185">Reference proteome</keyword>
<evidence type="ECO:0000256" key="1">
    <source>
        <dbReference type="SAM" id="MobiDB-lite"/>
    </source>
</evidence>
<protein>
    <submittedName>
        <fullName evidence="2">Uncharacterized protein</fullName>
    </submittedName>
</protein>
<proteinExistence type="predicted"/>
<dbReference type="Proteomes" id="UP000800092">
    <property type="component" value="Unassembled WGS sequence"/>
</dbReference>
<organism evidence="2 3">
    <name type="scientific">Viridothelium virens</name>
    <name type="common">Speckled blister lichen</name>
    <name type="synonym">Trypethelium virens</name>
    <dbReference type="NCBI Taxonomy" id="1048519"/>
    <lineage>
        <taxon>Eukaryota</taxon>
        <taxon>Fungi</taxon>
        <taxon>Dikarya</taxon>
        <taxon>Ascomycota</taxon>
        <taxon>Pezizomycotina</taxon>
        <taxon>Dothideomycetes</taxon>
        <taxon>Dothideomycetes incertae sedis</taxon>
        <taxon>Trypetheliales</taxon>
        <taxon>Trypetheliaceae</taxon>
        <taxon>Viridothelium</taxon>
    </lineage>
</organism>
<gene>
    <name evidence="2" type="ORF">EV356DRAFT_135166</name>
</gene>
<feature type="compositionally biased region" description="Polar residues" evidence="1">
    <location>
        <begin position="33"/>
        <end position="63"/>
    </location>
</feature>
<dbReference type="AlphaFoldDB" id="A0A6A6HC69"/>
<reference evidence="2" key="1">
    <citation type="journal article" date="2020" name="Stud. Mycol.">
        <title>101 Dothideomycetes genomes: a test case for predicting lifestyles and emergence of pathogens.</title>
        <authorList>
            <person name="Haridas S."/>
            <person name="Albert R."/>
            <person name="Binder M."/>
            <person name="Bloem J."/>
            <person name="Labutti K."/>
            <person name="Salamov A."/>
            <person name="Andreopoulos B."/>
            <person name="Baker S."/>
            <person name="Barry K."/>
            <person name="Bills G."/>
            <person name="Bluhm B."/>
            <person name="Cannon C."/>
            <person name="Castanera R."/>
            <person name="Culley D."/>
            <person name="Daum C."/>
            <person name="Ezra D."/>
            <person name="Gonzalez J."/>
            <person name="Henrissat B."/>
            <person name="Kuo A."/>
            <person name="Liang C."/>
            <person name="Lipzen A."/>
            <person name="Lutzoni F."/>
            <person name="Magnuson J."/>
            <person name="Mondo S."/>
            <person name="Nolan M."/>
            <person name="Ohm R."/>
            <person name="Pangilinan J."/>
            <person name="Park H.-J."/>
            <person name="Ramirez L."/>
            <person name="Alfaro M."/>
            <person name="Sun H."/>
            <person name="Tritt A."/>
            <person name="Yoshinaga Y."/>
            <person name="Zwiers L.-H."/>
            <person name="Turgeon B."/>
            <person name="Goodwin S."/>
            <person name="Spatafora J."/>
            <person name="Crous P."/>
            <person name="Grigoriev I."/>
        </authorList>
    </citation>
    <scope>NUCLEOTIDE SEQUENCE</scope>
    <source>
        <strain evidence="2">Tuck. ex Michener</strain>
    </source>
</reference>
<evidence type="ECO:0000313" key="3">
    <source>
        <dbReference type="Proteomes" id="UP000800092"/>
    </source>
</evidence>
<name>A0A6A6HC69_VIRVR</name>
<feature type="region of interest" description="Disordered" evidence="1">
    <location>
        <begin position="33"/>
        <end position="72"/>
    </location>
</feature>
<dbReference type="PROSITE" id="PS51257">
    <property type="entry name" value="PROKAR_LIPOPROTEIN"/>
    <property type="match status" value="1"/>
</dbReference>
<sequence length="72" mass="7454">MLQRILRHVLLNSSSGSCSNNDYTLLESSLQPSALGSNHHTTTPGPSLAQPGNTGSCQESRNPAVNPAPGSP</sequence>
<evidence type="ECO:0000313" key="2">
    <source>
        <dbReference type="EMBL" id="KAF2235073.1"/>
    </source>
</evidence>